<sequence>MATKPRKTIKALDDEAAELRKQVGDLEELIGKLLQRLDVVDKRLKEAEAAPRTYAEVVASKRPVNKVLLSPERGHRVLIKIGDITSAGVGIIKKRTREDTREVLEQQLGKEA</sequence>
<dbReference type="EMBL" id="CAWUON010000395">
    <property type="protein sequence ID" value="CAK7275654.1"/>
    <property type="molecule type" value="Genomic_DNA"/>
</dbReference>
<evidence type="ECO:0008006" key="4">
    <source>
        <dbReference type="Google" id="ProtNLM"/>
    </source>
</evidence>
<proteinExistence type="predicted"/>
<organism evidence="2 3">
    <name type="scientific">Sporothrix epigloea</name>
    <dbReference type="NCBI Taxonomy" id="1892477"/>
    <lineage>
        <taxon>Eukaryota</taxon>
        <taxon>Fungi</taxon>
        <taxon>Dikarya</taxon>
        <taxon>Ascomycota</taxon>
        <taxon>Pezizomycotina</taxon>
        <taxon>Sordariomycetes</taxon>
        <taxon>Sordariomycetidae</taxon>
        <taxon>Ophiostomatales</taxon>
        <taxon>Ophiostomataceae</taxon>
        <taxon>Sporothrix</taxon>
    </lineage>
</organism>
<name>A0ABP0E6A8_9PEZI</name>
<evidence type="ECO:0000256" key="1">
    <source>
        <dbReference type="SAM" id="Coils"/>
    </source>
</evidence>
<accession>A0ABP0E6A8</accession>
<gene>
    <name evidence="2" type="ORF">SEPCBS119000_006783</name>
</gene>
<evidence type="ECO:0000313" key="2">
    <source>
        <dbReference type="EMBL" id="CAK7275654.1"/>
    </source>
</evidence>
<comment type="caution">
    <text evidence="2">The sequence shown here is derived from an EMBL/GenBank/DDBJ whole genome shotgun (WGS) entry which is preliminary data.</text>
</comment>
<reference evidence="2 3" key="1">
    <citation type="submission" date="2024-01" db="EMBL/GenBank/DDBJ databases">
        <authorList>
            <person name="Allen C."/>
            <person name="Tagirdzhanova G."/>
        </authorList>
    </citation>
    <scope>NUCLEOTIDE SEQUENCE [LARGE SCALE GENOMIC DNA]</scope>
    <source>
        <strain evidence="2 3">CBS 119000</strain>
    </source>
</reference>
<keyword evidence="1" id="KW-0175">Coiled coil</keyword>
<feature type="coiled-coil region" evidence="1">
    <location>
        <begin position="9"/>
        <end position="50"/>
    </location>
</feature>
<dbReference type="Proteomes" id="UP001642502">
    <property type="component" value="Unassembled WGS sequence"/>
</dbReference>
<protein>
    <recommendedName>
        <fullName evidence="4">Prefoldin subunit alpha</fullName>
    </recommendedName>
</protein>
<feature type="non-terminal residue" evidence="2">
    <location>
        <position position="112"/>
    </location>
</feature>
<keyword evidence="3" id="KW-1185">Reference proteome</keyword>
<evidence type="ECO:0000313" key="3">
    <source>
        <dbReference type="Proteomes" id="UP001642502"/>
    </source>
</evidence>